<reference evidence="2" key="1">
    <citation type="journal article" date="2020" name="mSystems">
        <title>Genome- and Community-Level Interaction Insights into Carbon Utilization and Element Cycling Functions of Hydrothermarchaeota in Hydrothermal Sediment.</title>
        <authorList>
            <person name="Zhou Z."/>
            <person name="Liu Y."/>
            <person name="Xu W."/>
            <person name="Pan J."/>
            <person name="Luo Z.H."/>
            <person name="Li M."/>
        </authorList>
    </citation>
    <scope>NUCLEOTIDE SEQUENCE [LARGE SCALE GENOMIC DNA]</scope>
    <source>
        <strain evidence="2">HyVt-233</strain>
    </source>
</reference>
<dbReference type="InterPro" id="IPR010657">
    <property type="entry name" value="ImpA_N"/>
</dbReference>
<dbReference type="PANTHER" id="PTHR37024:SF3">
    <property type="entry name" value="TYPE VI SECRETION SYSTEM PROTEIN TSSA"/>
    <property type="match status" value="1"/>
</dbReference>
<evidence type="ECO:0000313" key="2">
    <source>
        <dbReference type="EMBL" id="HDD45374.1"/>
    </source>
</evidence>
<sequence length="161" mass="18666">MELEILGKSPIESNPPCGLDVRYEPEFEELQNEIDKLSSPTGGTIEWSKVLELSSKILTEKSKDLLVTSYLCTALVELKGIEGFVKGLKIYKDMIENFWENLFPPKKRLRGRIRAIEWWIEKVGNSLKRKEIKEIPEELHKEINQLLEEIDKLLTNLLTEP</sequence>
<feature type="domain" description="ImpA N-terminal" evidence="1">
    <location>
        <begin position="9"/>
        <end position="120"/>
    </location>
</feature>
<feature type="non-terminal residue" evidence="2">
    <location>
        <position position="161"/>
    </location>
</feature>
<dbReference type="PANTHER" id="PTHR37024">
    <property type="entry name" value="TYPE VI SECRETION SYSTEM DUF2094 AND IMPA-RELATED DOMAIN PROTEIN"/>
    <property type="match status" value="1"/>
</dbReference>
<accession>A0A7C0U474</accession>
<gene>
    <name evidence="2" type="ORF">ENG63_11035</name>
</gene>
<dbReference type="AlphaFoldDB" id="A0A7C0U474"/>
<dbReference type="Proteomes" id="UP000886289">
    <property type="component" value="Unassembled WGS sequence"/>
</dbReference>
<proteinExistence type="predicted"/>
<comment type="caution">
    <text evidence="2">The sequence shown here is derived from an EMBL/GenBank/DDBJ whole genome shotgun (WGS) entry which is preliminary data.</text>
</comment>
<dbReference type="Pfam" id="PF06812">
    <property type="entry name" value="ImpA_N"/>
    <property type="match status" value="1"/>
</dbReference>
<protein>
    <submittedName>
        <fullName evidence="2">Type VI secretion system protein TssA</fullName>
    </submittedName>
</protein>
<organism evidence="2">
    <name type="scientific">Desulfofervidus auxilii</name>
    <dbReference type="NCBI Taxonomy" id="1621989"/>
    <lineage>
        <taxon>Bacteria</taxon>
        <taxon>Pseudomonadati</taxon>
        <taxon>Thermodesulfobacteriota</taxon>
        <taxon>Candidatus Desulfofervidia</taxon>
        <taxon>Candidatus Desulfofervidales</taxon>
        <taxon>Candidatus Desulfofervidaceae</taxon>
        <taxon>Candidatus Desulfofervidus</taxon>
    </lineage>
</organism>
<name>A0A7C0U474_DESA2</name>
<evidence type="ECO:0000259" key="1">
    <source>
        <dbReference type="Pfam" id="PF06812"/>
    </source>
</evidence>
<dbReference type="EMBL" id="DRBS01000407">
    <property type="protein sequence ID" value="HDD45374.1"/>
    <property type="molecule type" value="Genomic_DNA"/>
</dbReference>